<feature type="transmembrane region" description="Helical" evidence="2">
    <location>
        <begin position="796"/>
        <end position="816"/>
    </location>
</feature>
<evidence type="ECO:0000313" key="4">
    <source>
        <dbReference type="Proteomes" id="UP000479526"/>
    </source>
</evidence>
<evidence type="ECO:0000256" key="2">
    <source>
        <dbReference type="SAM" id="Phobius"/>
    </source>
</evidence>
<feature type="transmembrane region" description="Helical" evidence="2">
    <location>
        <begin position="315"/>
        <end position="333"/>
    </location>
</feature>
<organism evidence="3 4">
    <name type="scientific">Herbidospora solisilvae</name>
    <dbReference type="NCBI Taxonomy" id="2696284"/>
    <lineage>
        <taxon>Bacteria</taxon>
        <taxon>Bacillati</taxon>
        <taxon>Actinomycetota</taxon>
        <taxon>Actinomycetes</taxon>
        <taxon>Streptosporangiales</taxon>
        <taxon>Streptosporangiaceae</taxon>
        <taxon>Herbidospora</taxon>
    </lineage>
</organism>
<dbReference type="AlphaFoldDB" id="A0A7C9J748"/>
<feature type="transmembrane region" description="Helical" evidence="2">
    <location>
        <begin position="582"/>
        <end position="601"/>
    </location>
</feature>
<sequence>MHSAGSPACPDCGAPLDGSPRRCPACELPLHGPIAAELWQLDLALNDLRGREAWLLGRRSELLTALRAAGENQPAGAWAGGAQTPVNGPAEGPQTGAQDGPGHVAGAHGQAAPKAGVSGQPGWQAGVPGRPGGPVPVGFPGNVPPKREMSPSAVRNLLLGLGGLLLVVAAFVFTIVSWGSVGIGGRAAILVGFTALTFATPFLLVRRNLKATAETVAILGLALFLLDGYAAYQVWFEPRVDSLPYTAVLFALAAGLFALYGGYARLSLPVPIAIGLAQFPLIVFVADQTAAHAAGALILTAGFDVAVWTWARRKVALVGLLATWVIGVYIAFFQSTAYPDDLAEAVGYAVILAVAAAEAAFMARGAKKFPLVPVIGGVVAGVFAVRAPFAVVVPFAWVILVAPVAAGVFALVLRGRARNTALVVGALASIGVLAPVLIVLRGPLDWGHGVWSASWGAGAGDYLSRSPWVPGVPDLLLLVLIAVALALVVRQKVVAVLVGAVAVAFVPPVFDLPYPVMIVVLLALAAGVAAVPQPAFARLALGVGVVAVVWGLVSETATLVVLAALALIAAGVAFRAATLRTWAANVAVIHAGGFAVAAWLAADLQPRFLTFVLLAVAAAAAPWRRTEIGAGVLGVAALAVVPDLKMFSLAAAAAGVIAAGVALRKDRGNVGYLATALLLTASWSRLYAEDVTLVEAYTAPFSVVLLVFGWWKARTGSSWRAYGAGLSFTLLPSLVVLYDQPEGWLRPLALGIVALVVLVVGALRRLQAPAVLGGFTLAAVTVHEITPWVADLVLMVPRWVPMAVGGLLLLVVGATYESRIRDVKRVGAAIRGLR</sequence>
<protein>
    <recommendedName>
        <fullName evidence="5">DUF2157 domain-containing protein</fullName>
    </recommendedName>
</protein>
<dbReference type="RefSeq" id="WP_161483486.1">
    <property type="nucleotide sequence ID" value="NZ_WXEW01000011.1"/>
</dbReference>
<feature type="transmembrane region" description="Helical" evidence="2">
    <location>
        <begin position="468"/>
        <end position="488"/>
    </location>
</feature>
<keyword evidence="4" id="KW-1185">Reference proteome</keyword>
<gene>
    <name evidence="3" type="ORF">GT755_33010</name>
</gene>
<feature type="transmembrane region" description="Helical" evidence="2">
    <location>
        <begin position="345"/>
        <end position="363"/>
    </location>
</feature>
<feature type="transmembrane region" description="Helical" evidence="2">
    <location>
        <begin position="268"/>
        <end position="286"/>
    </location>
</feature>
<keyword evidence="2" id="KW-1133">Transmembrane helix</keyword>
<feature type="transmembrane region" description="Helical" evidence="2">
    <location>
        <begin position="516"/>
        <end position="532"/>
    </location>
</feature>
<feature type="transmembrane region" description="Helical" evidence="2">
    <location>
        <begin position="395"/>
        <end position="413"/>
    </location>
</feature>
<feature type="transmembrane region" description="Helical" evidence="2">
    <location>
        <begin position="493"/>
        <end position="510"/>
    </location>
</feature>
<feature type="transmembrane region" description="Helical" evidence="2">
    <location>
        <begin position="370"/>
        <end position="389"/>
    </location>
</feature>
<feature type="transmembrane region" description="Helical" evidence="2">
    <location>
        <begin position="420"/>
        <end position="440"/>
    </location>
</feature>
<dbReference type="NCBIfam" id="NF047321">
    <property type="entry name" value="SCO7613_CTERM"/>
    <property type="match status" value="1"/>
</dbReference>
<proteinExistence type="predicted"/>
<keyword evidence="2" id="KW-0812">Transmembrane</keyword>
<feature type="transmembrane region" description="Helical" evidence="2">
    <location>
        <begin position="694"/>
        <end position="712"/>
    </location>
</feature>
<feature type="transmembrane region" description="Helical" evidence="2">
    <location>
        <begin position="216"/>
        <end position="236"/>
    </location>
</feature>
<feature type="transmembrane region" description="Helical" evidence="2">
    <location>
        <begin position="157"/>
        <end position="181"/>
    </location>
</feature>
<evidence type="ECO:0000256" key="1">
    <source>
        <dbReference type="SAM" id="MobiDB-lite"/>
    </source>
</evidence>
<feature type="transmembrane region" description="Helical" evidence="2">
    <location>
        <begin position="770"/>
        <end position="790"/>
    </location>
</feature>
<keyword evidence="2" id="KW-0472">Membrane</keyword>
<reference evidence="3 4" key="1">
    <citation type="submission" date="2020-01" db="EMBL/GenBank/DDBJ databases">
        <title>Herbidospora sp. NEAU-GS84 nov., a novel actinomycete isolated from soil.</title>
        <authorList>
            <person name="Han L."/>
        </authorList>
    </citation>
    <scope>NUCLEOTIDE SEQUENCE [LARGE SCALE GENOMIC DNA]</scope>
    <source>
        <strain evidence="3 4">NEAU-GS84</strain>
    </source>
</reference>
<feature type="region of interest" description="Disordered" evidence="1">
    <location>
        <begin position="74"/>
        <end position="138"/>
    </location>
</feature>
<name>A0A7C9J748_9ACTN</name>
<dbReference type="InterPro" id="IPR058062">
    <property type="entry name" value="SCO7613_C"/>
</dbReference>
<feature type="transmembrane region" description="Helical" evidence="2">
    <location>
        <begin position="670"/>
        <end position="688"/>
    </location>
</feature>
<evidence type="ECO:0008006" key="5">
    <source>
        <dbReference type="Google" id="ProtNLM"/>
    </source>
</evidence>
<feature type="transmembrane region" description="Helical" evidence="2">
    <location>
        <begin position="292"/>
        <end position="310"/>
    </location>
</feature>
<feature type="transmembrane region" description="Helical" evidence="2">
    <location>
        <begin position="187"/>
        <end position="204"/>
    </location>
</feature>
<feature type="transmembrane region" description="Helical" evidence="2">
    <location>
        <begin position="744"/>
        <end position="763"/>
    </location>
</feature>
<comment type="caution">
    <text evidence="3">The sequence shown here is derived from an EMBL/GenBank/DDBJ whole genome shotgun (WGS) entry which is preliminary data.</text>
</comment>
<accession>A0A7C9J748</accession>
<evidence type="ECO:0000313" key="3">
    <source>
        <dbReference type="EMBL" id="NAS26482.1"/>
    </source>
</evidence>
<dbReference type="EMBL" id="WXEW01000011">
    <property type="protein sequence ID" value="NAS26482.1"/>
    <property type="molecule type" value="Genomic_DNA"/>
</dbReference>
<feature type="transmembrane region" description="Helical" evidence="2">
    <location>
        <begin position="539"/>
        <end position="570"/>
    </location>
</feature>
<dbReference type="Proteomes" id="UP000479526">
    <property type="component" value="Unassembled WGS sequence"/>
</dbReference>
<feature type="transmembrane region" description="Helical" evidence="2">
    <location>
        <begin position="242"/>
        <end position="261"/>
    </location>
</feature>
<feature type="transmembrane region" description="Helical" evidence="2">
    <location>
        <begin position="644"/>
        <end position="663"/>
    </location>
</feature>
<feature type="transmembrane region" description="Helical" evidence="2">
    <location>
        <begin position="719"/>
        <end position="738"/>
    </location>
</feature>